<dbReference type="PANTHER" id="PTHR39321">
    <property type="entry name" value="NICOTINATE-NUCLEOTIDE ADENYLYLTRANSFERASE-RELATED"/>
    <property type="match status" value="1"/>
</dbReference>
<dbReference type="CDD" id="cd02165">
    <property type="entry name" value="NMNAT"/>
    <property type="match status" value="1"/>
</dbReference>
<evidence type="ECO:0000256" key="9">
    <source>
        <dbReference type="ARBA" id="ARBA00023027"/>
    </source>
</evidence>
<comment type="similarity">
    <text evidence="3 11">Belongs to the NadD family.</text>
</comment>
<gene>
    <name evidence="11 13" type="primary">nadD</name>
    <name evidence="13" type="ORF">CIG1485E_1427</name>
</gene>
<reference evidence="14" key="1">
    <citation type="journal article" date="2014" name="Genome Announc.">
        <title>Complete Genome Sequence of Campylobacter iguaniorum Strain 1485ET, Isolated from a Bearded Dragon (Pogona vitticeps).</title>
        <authorList>
            <person name="Gilbert M.J."/>
            <person name="Miller W.G."/>
            <person name="Yee E."/>
            <person name="Kik M."/>
            <person name="Wagenaar J.A."/>
            <person name="Duim B."/>
        </authorList>
    </citation>
    <scope>NUCLEOTIDE SEQUENCE [LARGE SCALE GENOMIC DNA]</scope>
    <source>
        <strain evidence="14">1485E</strain>
    </source>
</reference>
<dbReference type="EC" id="2.7.7.18" evidence="11"/>
<dbReference type="Proteomes" id="UP000028486">
    <property type="component" value="Chromosome"/>
</dbReference>
<dbReference type="RefSeq" id="WP_038454972.1">
    <property type="nucleotide sequence ID" value="NZ_CP009043.1"/>
</dbReference>
<dbReference type="GO" id="GO:0005524">
    <property type="term" value="F:ATP binding"/>
    <property type="evidence" value="ECO:0007669"/>
    <property type="project" value="UniProtKB-KW"/>
</dbReference>
<dbReference type="InterPro" id="IPR014729">
    <property type="entry name" value="Rossmann-like_a/b/a_fold"/>
</dbReference>
<dbReference type="PATRIC" id="fig|1244531.5.peg.1627"/>
<keyword evidence="9 11" id="KW-0520">NAD</keyword>
<dbReference type="GO" id="GO:0009435">
    <property type="term" value="P:NAD+ biosynthetic process"/>
    <property type="evidence" value="ECO:0007669"/>
    <property type="project" value="UniProtKB-UniRule"/>
</dbReference>
<dbReference type="OrthoDB" id="5295945at2"/>
<dbReference type="InterPro" id="IPR004821">
    <property type="entry name" value="Cyt_trans-like"/>
</dbReference>
<dbReference type="HAMAP" id="MF_00244">
    <property type="entry name" value="NaMN_adenylyltr"/>
    <property type="match status" value="1"/>
</dbReference>
<dbReference type="SUPFAM" id="SSF52374">
    <property type="entry name" value="Nucleotidylyl transferase"/>
    <property type="match status" value="1"/>
</dbReference>
<dbReference type="GO" id="GO:0004515">
    <property type="term" value="F:nicotinate-nucleotide adenylyltransferase activity"/>
    <property type="evidence" value="ECO:0007669"/>
    <property type="project" value="UniProtKB-UniRule"/>
</dbReference>
<evidence type="ECO:0000256" key="7">
    <source>
        <dbReference type="ARBA" id="ARBA00022741"/>
    </source>
</evidence>
<keyword evidence="14" id="KW-1185">Reference proteome</keyword>
<evidence type="ECO:0000256" key="11">
    <source>
        <dbReference type="HAMAP-Rule" id="MF_00244"/>
    </source>
</evidence>
<evidence type="ECO:0000256" key="10">
    <source>
        <dbReference type="ARBA" id="ARBA00048721"/>
    </source>
</evidence>
<evidence type="ECO:0000256" key="4">
    <source>
        <dbReference type="ARBA" id="ARBA00022642"/>
    </source>
</evidence>
<evidence type="ECO:0000256" key="6">
    <source>
        <dbReference type="ARBA" id="ARBA00022695"/>
    </source>
</evidence>
<keyword evidence="7 11" id="KW-0547">Nucleotide-binding</keyword>
<dbReference type="Pfam" id="PF01467">
    <property type="entry name" value="CTP_transf_like"/>
    <property type="match status" value="1"/>
</dbReference>
<protein>
    <recommendedName>
        <fullName evidence="11">Probable nicotinate-nucleotide adenylyltransferase</fullName>
        <ecNumber evidence="11">2.7.7.18</ecNumber>
    </recommendedName>
    <alternativeName>
        <fullName evidence="11">Deamido-NAD(+) diphosphorylase</fullName>
    </alternativeName>
    <alternativeName>
        <fullName evidence="11">Deamido-NAD(+) pyrophosphorylase</fullName>
    </alternativeName>
    <alternativeName>
        <fullName evidence="11">Nicotinate mononucleotide adenylyltransferase</fullName>
        <shortName evidence="11">NaMN adenylyltransferase</shortName>
    </alternativeName>
</protein>
<dbReference type="UniPathway" id="UPA00253">
    <property type="reaction ID" value="UER00332"/>
</dbReference>
<evidence type="ECO:0000256" key="2">
    <source>
        <dbReference type="ARBA" id="ARBA00005019"/>
    </source>
</evidence>
<dbReference type="NCBIfam" id="TIGR00482">
    <property type="entry name" value="nicotinate (nicotinamide) nucleotide adenylyltransferase"/>
    <property type="match status" value="1"/>
</dbReference>
<dbReference type="eggNOG" id="COG1057">
    <property type="taxonomic scope" value="Bacteria"/>
</dbReference>
<evidence type="ECO:0000313" key="13">
    <source>
        <dbReference type="EMBL" id="AII15250.1"/>
    </source>
</evidence>
<evidence type="ECO:0000256" key="3">
    <source>
        <dbReference type="ARBA" id="ARBA00009014"/>
    </source>
</evidence>
<dbReference type="PANTHER" id="PTHR39321:SF3">
    <property type="entry name" value="PHOSPHOPANTETHEINE ADENYLYLTRANSFERASE"/>
    <property type="match status" value="1"/>
</dbReference>
<evidence type="ECO:0000259" key="12">
    <source>
        <dbReference type="Pfam" id="PF01467"/>
    </source>
</evidence>
<keyword evidence="8 11" id="KW-0067">ATP-binding</keyword>
<dbReference type="AlphaFoldDB" id="A0A076FAK2"/>
<evidence type="ECO:0000256" key="5">
    <source>
        <dbReference type="ARBA" id="ARBA00022679"/>
    </source>
</evidence>
<comment type="pathway">
    <text evidence="2 11">Cofactor biosynthesis; NAD(+) biosynthesis; deamido-NAD(+) from nicotinate D-ribonucleotide: step 1/1.</text>
</comment>
<keyword evidence="4 11" id="KW-0662">Pyridine nucleotide biosynthesis</keyword>
<proteinExistence type="inferred from homology"/>
<organism evidence="13 14">
    <name type="scientific">Campylobacter iguaniorum</name>
    <dbReference type="NCBI Taxonomy" id="1244531"/>
    <lineage>
        <taxon>Bacteria</taxon>
        <taxon>Pseudomonadati</taxon>
        <taxon>Campylobacterota</taxon>
        <taxon>Epsilonproteobacteria</taxon>
        <taxon>Campylobacterales</taxon>
        <taxon>Campylobacteraceae</taxon>
        <taxon>Campylobacter</taxon>
    </lineage>
</organism>
<comment type="function">
    <text evidence="1 11">Catalyzes the reversible adenylation of nicotinate mononucleotide (NaMN) to nicotinic acid adenine dinucleotide (NaAD).</text>
</comment>
<dbReference type="KEGG" id="caj:CIG1485E_1427"/>
<dbReference type="HOGENOM" id="CLU_069765_3_1_7"/>
<dbReference type="Gene3D" id="3.40.50.620">
    <property type="entry name" value="HUPs"/>
    <property type="match status" value="1"/>
</dbReference>
<evidence type="ECO:0000256" key="1">
    <source>
        <dbReference type="ARBA" id="ARBA00002324"/>
    </source>
</evidence>
<dbReference type="STRING" id="1244531.CIG2463D_1620"/>
<dbReference type="EMBL" id="CP009043">
    <property type="protein sequence ID" value="AII15250.1"/>
    <property type="molecule type" value="Genomic_DNA"/>
</dbReference>
<keyword evidence="6 11" id="KW-0548">Nucleotidyltransferase</keyword>
<sequence length="181" mass="21059">MNIAIFGGSFDPPHNAHDIIVKEALLNLKIDKLIVIPTYLNPFKSQFGASPKERLKWCQTLWQNLPKVQISDYEIMQNRAVASIESVRHFKQIYEPKICYLIIGADQLESLEKWYKFDELKDEVCFVVASRDDIEVPSNLQKLNINVRISSTKVRDELKFDQIPSQILDEVTKFYKEKNAK</sequence>
<name>A0A076FAK2_9BACT</name>
<accession>A0A076FAK2</accession>
<evidence type="ECO:0000256" key="8">
    <source>
        <dbReference type="ARBA" id="ARBA00022840"/>
    </source>
</evidence>
<keyword evidence="5 11" id="KW-0808">Transferase</keyword>
<dbReference type="InterPro" id="IPR005248">
    <property type="entry name" value="NadD/NMNAT"/>
</dbReference>
<feature type="domain" description="Cytidyltransferase-like" evidence="12">
    <location>
        <begin position="5"/>
        <end position="156"/>
    </location>
</feature>
<evidence type="ECO:0000313" key="14">
    <source>
        <dbReference type="Proteomes" id="UP000028486"/>
    </source>
</evidence>
<comment type="catalytic activity">
    <reaction evidence="10 11">
        <text>nicotinate beta-D-ribonucleotide + ATP + H(+) = deamido-NAD(+) + diphosphate</text>
        <dbReference type="Rhea" id="RHEA:22860"/>
        <dbReference type="ChEBI" id="CHEBI:15378"/>
        <dbReference type="ChEBI" id="CHEBI:30616"/>
        <dbReference type="ChEBI" id="CHEBI:33019"/>
        <dbReference type="ChEBI" id="CHEBI:57502"/>
        <dbReference type="ChEBI" id="CHEBI:58437"/>
        <dbReference type="EC" id="2.7.7.18"/>
    </reaction>
</comment>